<protein>
    <submittedName>
        <fullName evidence="1">Uncharacterized protein</fullName>
    </submittedName>
</protein>
<dbReference type="PANTHER" id="PTHR36713:SF1">
    <property type="entry name" value="OS09G0344700 PROTEIN"/>
    <property type="match status" value="1"/>
</dbReference>
<accession>A0ABR0X1S8</accession>
<evidence type="ECO:0000313" key="1">
    <source>
        <dbReference type="EMBL" id="KAK6153638.1"/>
    </source>
</evidence>
<dbReference type="PANTHER" id="PTHR36713">
    <property type="entry name" value="OS09G0344700 PROTEIN"/>
    <property type="match status" value="1"/>
</dbReference>
<organism evidence="1 2">
    <name type="scientific">Rehmannia glutinosa</name>
    <name type="common">Chinese foxglove</name>
    <dbReference type="NCBI Taxonomy" id="99300"/>
    <lineage>
        <taxon>Eukaryota</taxon>
        <taxon>Viridiplantae</taxon>
        <taxon>Streptophyta</taxon>
        <taxon>Embryophyta</taxon>
        <taxon>Tracheophyta</taxon>
        <taxon>Spermatophyta</taxon>
        <taxon>Magnoliopsida</taxon>
        <taxon>eudicotyledons</taxon>
        <taxon>Gunneridae</taxon>
        <taxon>Pentapetalae</taxon>
        <taxon>asterids</taxon>
        <taxon>lamiids</taxon>
        <taxon>Lamiales</taxon>
        <taxon>Orobanchaceae</taxon>
        <taxon>Rehmannieae</taxon>
        <taxon>Rehmannia</taxon>
    </lineage>
</organism>
<dbReference type="Proteomes" id="UP001318860">
    <property type="component" value="Unassembled WGS sequence"/>
</dbReference>
<keyword evidence="2" id="KW-1185">Reference proteome</keyword>
<name>A0ABR0X1S8_REHGL</name>
<evidence type="ECO:0000313" key="2">
    <source>
        <dbReference type="Proteomes" id="UP001318860"/>
    </source>
</evidence>
<gene>
    <name evidence="1" type="ORF">DH2020_013277</name>
</gene>
<reference evidence="1 2" key="1">
    <citation type="journal article" date="2021" name="Comput. Struct. Biotechnol. J.">
        <title>De novo genome assembly of the potent medicinal plant Rehmannia glutinosa using nanopore technology.</title>
        <authorList>
            <person name="Ma L."/>
            <person name="Dong C."/>
            <person name="Song C."/>
            <person name="Wang X."/>
            <person name="Zheng X."/>
            <person name="Niu Y."/>
            <person name="Chen S."/>
            <person name="Feng W."/>
        </authorList>
    </citation>
    <scope>NUCLEOTIDE SEQUENCE [LARGE SCALE GENOMIC DNA]</scope>
    <source>
        <strain evidence="1">DH-2019</strain>
    </source>
</reference>
<dbReference type="EMBL" id="JABTTQ020000006">
    <property type="protein sequence ID" value="KAK6153638.1"/>
    <property type="molecule type" value="Genomic_DNA"/>
</dbReference>
<proteinExistence type="predicted"/>
<sequence>MEATGEAKSFVELIKPPRLEDAGLEDCALPPESLKEAFLKAASAVRSIISASGDEGENQGRCVEDPWEEFSDTLVGITEGVSGPSEGCAVDKGGGFVEAPGDKVAVGSGGDAETKVDAVVGPGLAEGGEACVDGLQGLEIGERSRGILGKKFEGPEDDADEDEEKRGKDTFRLLRRALLLGIFCLAHLPEHTLNL</sequence>
<comment type="caution">
    <text evidence="1">The sequence shown here is derived from an EMBL/GenBank/DDBJ whole genome shotgun (WGS) entry which is preliminary data.</text>
</comment>